<keyword evidence="5" id="KW-1185">Reference proteome</keyword>
<dbReference type="GO" id="GO:0016906">
    <property type="term" value="F:sterol 3-beta-glucosyltransferase activity"/>
    <property type="evidence" value="ECO:0007669"/>
    <property type="project" value="UniProtKB-ARBA"/>
</dbReference>
<dbReference type="Gene3D" id="2.60.120.260">
    <property type="entry name" value="Galactose-binding domain-like"/>
    <property type="match status" value="1"/>
</dbReference>
<dbReference type="Proteomes" id="UP000663870">
    <property type="component" value="Unassembled WGS sequence"/>
</dbReference>
<evidence type="ECO:0000313" key="5">
    <source>
        <dbReference type="Proteomes" id="UP000663870"/>
    </source>
</evidence>
<evidence type="ECO:0000259" key="3">
    <source>
        <dbReference type="Pfam" id="PF06722"/>
    </source>
</evidence>
<feature type="domain" description="Glycosyltransferase family 28 N-terminal" evidence="2">
    <location>
        <begin position="240"/>
        <end position="387"/>
    </location>
</feature>
<dbReference type="SUPFAM" id="SSF49785">
    <property type="entry name" value="Galactose-binding domain-like"/>
    <property type="match status" value="1"/>
</dbReference>
<dbReference type="InterPro" id="IPR050426">
    <property type="entry name" value="Glycosyltransferase_28"/>
</dbReference>
<organism evidence="4 5">
    <name type="scientific">Rotaria sordida</name>
    <dbReference type="NCBI Taxonomy" id="392033"/>
    <lineage>
        <taxon>Eukaryota</taxon>
        <taxon>Metazoa</taxon>
        <taxon>Spiralia</taxon>
        <taxon>Gnathifera</taxon>
        <taxon>Rotifera</taxon>
        <taxon>Eurotatoria</taxon>
        <taxon>Bdelloidea</taxon>
        <taxon>Philodinida</taxon>
        <taxon>Philodinidae</taxon>
        <taxon>Rotaria</taxon>
    </lineage>
</organism>
<evidence type="ECO:0000259" key="2">
    <source>
        <dbReference type="Pfam" id="PF03033"/>
    </source>
</evidence>
<comment type="caution">
    <text evidence="4">The sequence shown here is derived from an EMBL/GenBank/DDBJ whole genome shotgun (WGS) entry which is preliminary data.</text>
</comment>
<dbReference type="GO" id="GO:0005975">
    <property type="term" value="P:carbohydrate metabolic process"/>
    <property type="evidence" value="ECO:0007669"/>
    <property type="project" value="InterPro"/>
</dbReference>
<dbReference type="InterPro" id="IPR010610">
    <property type="entry name" value="EryCIII-like_C"/>
</dbReference>
<dbReference type="SUPFAM" id="SSF53756">
    <property type="entry name" value="UDP-Glycosyltransferase/glycogen phosphorylase"/>
    <property type="match status" value="1"/>
</dbReference>
<dbReference type="PANTHER" id="PTHR48050">
    <property type="entry name" value="STEROL 3-BETA-GLUCOSYLTRANSFERASE"/>
    <property type="match status" value="1"/>
</dbReference>
<evidence type="ECO:0000256" key="1">
    <source>
        <dbReference type="ARBA" id="ARBA00022679"/>
    </source>
</evidence>
<name>A0A814MBT6_9BILA</name>
<evidence type="ECO:0000313" key="4">
    <source>
        <dbReference type="EMBL" id="CAF1076188.1"/>
    </source>
</evidence>
<sequence length="993" mass="112131">MSTDSRKNCKESNVIINFDRDWKVLELINQTPDKDCFSINYNDNHWKNIDLPHYEIKHDSSTYWYRKRFEWKHKSDTHEHIYLNFTLIEYYNKELNHIKIPGIIIWLNKSPVCFGTFPQEPIEITSYLQTDSDNIIVICSSEGYSFSLYPQILLSHMYIGQLNYNKFDKNTLKRYHEKLDYTASFDDSHGLIDISIGSIERLDNEKFHLDEDNDWVNLSMSDIDEVKETLKIGPVPRLAIVILIVGTRGDVQPFIALAKTLLNHGHRVRLATHENFRKFVRENGIEFYPLAGDPADLMSFMVKNAGIVPSVSSIVAGDIAKSRRIIGDILKSTWKACTDNDDETGVPFIAEAIIANPPSYGHIHCAQKLQIPLHMMFTMPWSPTGAFPHPFCKVNNDIGPPERLNRLSYDVVEMLTWSGLRDLINEFREDVLQLPRLHTHTAVHAMILEHVPHTYCWSPSVVPKPSDWPEYISVSGFFFLDLAKNYKAPENLVRFLESGDPPIYIGFGSITGHDSRRILQIVLEALNSTGYRALLSGLAKDDDKLPDNVLKIDNCPHDWLFQYVAAVCHHGGAGTTAAGLRAGKPTIIVPFFGDQFFWGTMIWKSGAGARPIPGKRLNVNELIEAFRTVHESDIREAAQKLQIAFQHEYGCDTAVQSFHANLPLKNMQSDLEPSFGACYYLKDYNLKISRPVAQVLVIAGVIKDSQLSLHSTYNWDKLSNDNRSHLSTLGILRHGQKALNCLFVDTPKGLKRAKSANNLLTGAREGAECILKGVGKSVGYASIGCLSFYGDVTDALERLPKLYDPYSDCDEHQRPQVDDFQSGAKAAGHSVLQGFKDGITGFVNKPRTGFQRHGILGGAAGAAIAIPNSIIKPVAGTLASITWLSRGVYAEAKHLKHRNDSDSNNTLLSLSPNRYKQLLSRSMLDDDNTSLEYRASIESGLTIDKCKEILVEFERIKNEYDSMTYKNDDTTIQKKEKKSRKIFQRQRSRSTNL</sequence>
<protein>
    <recommendedName>
        <fullName evidence="6">Sterol 3-beta-glucosyltransferase</fullName>
    </recommendedName>
</protein>
<accession>A0A814MBT6</accession>
<dbReference type="AlphaFoldDB" id="A0A814MBT6"/>
<dbReference type="InterPro" id="IPR008979">
    <property type="entry name" value="Galactose-bd-like_sf"/>
</dbReference>
<gene>
    <name evidence="4" type="ORF">JXQ802_LOCUS17944</name>
</gene>
<reference evidence="4" key="1">
    <citation type="submission" date="2021-02" db="EMBL/GenBank/DDBJ databases">
        <authorList>
            <person name="Nowell W R."/>
        </authorList>
    </citation>
    <scope>NUCLEOTIDE SEQUENCE</scope>
</reference>
<keyword evidence="1" id="KW-0808">Transferase</keyword>
<dbReference type="InterPro" id="IPR002213">
    <property type="entry name" value="UDP_glucos_trans"/>
</dbReference>
<dbReference type="InterPro" id="IPR004276">
    <property type="entry name" value="GlycoTrans_28_N"/>
</dbReference>
<dbReference type="EMBL" id="CAJNOL010000463">
    <property type="protein sequence ID" value="CAF1076188.1"/>
    <property type="molecule type" value="Genomic_DNA"/>
</dbReference>
<dbReference type="PANTHER" id="PTHR48050:SF13">
    <property type="entry name" value="STEROL 3-BETA-GLUCOSYLTRANSFERASE UGT80A2"/>
    <property type="match status" value="1"/>
</dbReference>
<dbReference type="Gene3D" id="3.40.50.2000">
    <property type="entry name" value="Glycogen Phosphorylase B"/>
    <property type="match status" value="2"/>
</dbReference>
<feature type="domain" description="Erythromycin biosynthesis protein CIII-like C-terminal" evidence="3">
    <location>
        <begin position="541"/>
        <end position="642"/>
    </location>
</feature>
<dbReference type="Pfam" id="PF03033">
    <property type="entry name" value="Glyco_transf_28"/>
    <property type="match status" value="1"/>
</dbReference>
<evidence type="ECO:0008006" key="6">
    <source>
        <dbReference type="Google" id="ProtNLM"/>
    </source>
</evidence>
<proteinExistence type="predicted"/>
<dbReference type="Pfam" id="PF06722">
    <property type="entry name" value="EryCIII-like_C"/>
    <property type="match status" value="1"/>
</dbReference>
<dbReference type="FunFam" id="3.40.50.2000:FF:000009">
    <property type="entry name" value="Sterol 3-beta-glucosyltransferase UGT80A2"/>
    <property type="match status" value="1"/>
</dbReference>
<dbReference type="CDD" id="cd03784">
    <property type="entry name" value="GT1_Gtf-like"/>
    <property type="match status" value="1"/>
</dbReference>